<dbReference type="EMBL" id="QGKX02001290">
    <property type="protein sequence ID" value="KAF3541738.1"/>
    <property type="molecule type" value="Genomic_DNA"/>
</dbReference>
<reference evidence="1" key="1">
    <citation type="submission" date="2019-12" db="EMBL/GenBank/DDBJ databases">
        <title>Genome sequencing and annotation of Brassica cretica.</title>
        <authorList>
            <person name="Studholme D.J."/>
            <person name="Sarris P."/>
        </authorList>
    </citation>
    <scope>NUCLEOTIDE SEQUENCE</scope>
    <source>
        <strain evidence="1">PFS-109/04</strain>
        <tissue evidence="1">Leaf</tissue>
    </source>
</reference>
<gene>
    <name evidence="1" type="ORF">F2Q69_00019673</name>
</gene>
<dbReference type="Proteomes" id="UP000712600">
    <property type="component" value="Unassembled WGS sequence"/>
</dbReference>
<protein>
    <submittedName>
        <fullName evidence="1">Uncharacterized protein</fullName>
    </submittedName>
</protein>
<sequence>MMARTGVRSDSIIASLMRYSQESLKGVVDRTVRRRGRSFKPLVHVRCGHVDTVYRMPTCFLERVDEEDEESGYDTDSTGHHHGSLLKVGSEIAGDPYLTQQKFIAIIERLPDYARM</sequence>
<comment type="caution">
    <text evidence="1">The sequence shown here is derived from an EMBL/GenBank/DDBJ whole genome shotgun (WGS) entry which is preliminary data.</text>
</comment>
<dbReference type="AlphaFoldDB" id="A0A8S9QSQ1"/>
<accession>A0A8S9QSQ1</accession>
<name>A0A8S9QSQ1_BRACR</name>
<evidence type="ECO:0000313" key="2">
    <source>
        <dbReference type="Proteomes" id="UP000712600"/>
    </source>
</evidence>
<proteinExistence type="predicted"/>
<organism evidence="1 2">
    <name type="scientific">Brassica cretica</name>
    <name type="common">Mustard</name>
    <dbReference type="NCBI Taxonomy" id="69181"/>
    <lineage>
        <taxon>Eukaryota</taxon>
        <taxon>Viridiplantae</taxon>
        <taxon>Streptophyta</taxon>
        <taxon>Embryophyta</taxon>
        <taxon>Tracheophyta</taxon>
        <taxon>Spermatophyta</taxon>
        <taxon>Magnoliopsida</taxon>
        <taxon>eudicotyledons</taxon>
        <taxon>Gunneridae</taxon>
        <taxon>Pentapetalae</taxon>
        <taxon>rosids</taxon>
        <taxon>malvids</taxon>
        <taxon>Brassicales</taxon>
        <taxon>Brassicaceae</taxon>
        <taxon>Brassiceae</taxon>
        <taxon>Brassica</taxon>
    </lineage>
</organism>
<evidence type="ECO:0000313" key="1">
    <source>
        <dbReference type="EMBL" id="KAF3541738.1"/>
    </source>
</evidence>